<feature type="compositionally biased region" description="Basic and acidic residues" evidence="4">
    <location>
        <begin position="829"/>
        <end position="838"/>
    </location>
</feature>
<dbReference type="InterPro" id="IPR036388">
    <property type="entry name" value="WH-like_DNA-bd_sf"/>
</dbReference>
<evidence type="ECO:0000256" key="4">
    <source>
        <dbReference type="SAM" id="MobiDB-lite"/>
    </source>
</evidence>
<dbReference type="CDD" id="cd06170">
    <property type="entry name" value="LuxR_C_like"/>
    <property type="match status" value="1"/>
</dbReference>
<dbReference type="InterPro" id="IPR059106">
    <property type="entry name" value="WHD_MalT"/>
</dbReference>
<feature type="domain" description="HTH luxR-type" evidence="5">
    <location>
        <begin position="871"/>
        <end position="936"/>
    </location>
</feature>
<dbReference type="PROSITE" id="PS50043">
    <property type="entry name" value="HTH_LUXR_2"/>
    <property type="match status" value="1"/>
</dbReference>
<dbReference type="Pfam" id="PF25873">
    <property type="entry name" value="WHD_MalT"/>
    <property type="match status" value="1"/>
</dbReference>
<dbReference type="GO" id="GO:0006355">
    <property type="term" value="P:regulation of DNA-templated transcription"/>
    <property type="evidence" value="ECO:0007669"/>
    <property type="project" value="InterPro"/>
</dbReference>
<keyword evidence="2" id="KW-0238">DNA-binding</keyword>
<evidence type="ECO:0000256" key="3">
    <source>
        <dbReference type="ARBA" id="ARBA00023163"/>
    </source>
</evidence>
<proteinExistence type="predicted"/>
<dbReference type="InterPro" id="IPR027417">
    <property type="entry name" value="P-loop_NTPase"/>
</dbReference>
<dbReference type="Gene3D" id="1.10.10.10">
    <property type="entry name" value="Winged helix-like DNA-binding domain superfamily/Winged helix DNA-binding domain"/>
    <property type="match status" value="1"/>
</dbReference>
<evidence type="ECO:0000259" key="5">
    <source>
        <dbReference type="PROSITE" id="PS50043"/>
    </source>
</evidence>
<dbReference type="PANTHER" id="PTHR44688">
    <property type="entry name" value="DNA-BINDING TRANSCRIPTIONAL ACTIVATOR DEVR_DOSR"/>
    <property type="match status" value="1"/>
</dbReference>
<dbReference type="InterPro" id="IPR049945">
    <property type="entry name" value="AAA_22"/>
</dbReference>
<feature type="region of interest" description="Disordered" evidence="4">
    <location>
        <begin position="809"/>
        <end position="873"/>
    </location>
</feature>
<dbReference type="Gene3D" id="3.40.50.300">
    <property type="entry name" value="P-loop containing nucleotide triphosphate hydrolases"/>
    <property type="match status" value="1"/>
</dbReference>
<feature type="compositionally biased region" description="Gly residues" evidence="4">
    <location>
        <begin position="848"/>
        <end position="860"/>
    </location>
</feature>
<accession>A0AAU8JPD1</accession>
<dbReference type="SUPFAM" id="SSF46894">
    <property type="entry name" value="C-terminal effector domain of the bipartite response regulators"/>
    <property type="match status" value="1"/>
</dbReference>
<dbReference type="InterPro" id="IPR016032">
    <property type="entry name" value="Sig_transdc_resp-reg_C-effctor"/>
</dbReference>
<gene>
    <name evidence="6" type="ORF">ABWK59_03760</name>
</gene>
<dbReference type="SUPFAM" id="SSF52540">
    <property type="entry name" value="P-loop containing nucleoside triphosphate hydrolases"/>
    <property type="match status" value="1"/>
</dbReference>
<feature type="compositionally biased region" description="Basic and acidic residues" evidence="4">
    <location>
        <begin position="809"/>
        <end position="818"/>
    </location>
</feature>
<keyword evidence="1" id="KW-0805">Transcription regulation</keyword>
<dbReference type="Gene3D" id="1.25.40.10">
    <property type="entry name" value="Tetratricopeptide repeat domain"/>
    <property type="match status" value="1"/>
</dbReference>
<dbReference type="KEGG" id="kcm:ABWK59_03760"/>
<organism evidence="6">
    <name type="scientific">Kitasatospora camelliae</name>
    <dbReference type="NCBI Taxonomy" id="3156397"/>
    <lineage>
        <taxon>Bacteria</taxon>
        <taxon>Bacillati</taxon>
        <taxon>Actinomycetota</taxon>
        <taxon>Actinomycetes</taxon>
        <taxon>Kitasatosporales</taxon>
        <taxon>Streptomycetaceae</taxon>
        <taxon>Kitasatospora</taxon>
    </lineage>
</organism>
<dbReference type="InterPro" id="IPR011990">
    <property type="entry name" value="TPR-like_helical_dom_sf"/>
</dbReference>
<evidence type="ECO:0000256" key="1">
    <source>
        <dbReference type="ARBA" id="ARBA00023015"/>
    </source>
</evidence>
<dbReference type="Pfam" id="PF00196">
    <property type="entry name" value="GerE"/>
    <property type="match status" value="1"/>
</dbReference>
<dbReference type="PRINTS" id="PR00038">
    <property type="entry name" value="HTHLUXR"/>
</dbReference>
<dbReference type="GO" id="GO:0003677">
    <property type="term" value="F:DNA binding"/>
    <property type="evidence" value="ECO:0007669"/>
    <property type="project" value="UniProtKB-KW"/>
</dbReference>
<feature type="compositionally biased region" description="Low complexity" evidence="4">
    <location>
        <begin position="861"/>
        <end position="872"/>
    </location>
</feature>
<dbReference type="AlphaFoldDB" id="A0AAU8JPD1"/>
<dbReference type="InterPro" id="IPR000792">
    <property type="entry name" value="Tscrpt_reg_LuxR_C"/>
</dbReference>
<evidence type="ECO:0000313" key="6">
    <source>
        <dbReference type="EMBL" id="XCM78114.1"/>
    </source>
</evidence>
<protein>
    <submittedName>
        <fullName evidence="6">LuxR C-terminal-related transcriptional regulator</fullName>
    </submittedName>
</protein>
<dbReference type="SMART" id="SM00421">
    <property type="entry name" value="HTH_LUXR"/>
    <property type="match status" value="1"/>
</dbReference>
<dbReference type="PANTHER" id="PTHR44688:SF25">
    <property type="entry name" value="HTH LUXR-TYPE DOMAIN-CONTAINING PROTEIN"/>
    <property type="match status" value="1"/>
</dbReference>
<evidence type="ECO:0000256" key="2">
    <source>
        <dbReference type="ARBA" id="ARBA00023125"/>
    </source>
</evidence>
<sequence>MNADPGRWPVDPQAPPRGPVPGIGPVLPGGDPVLAARLAVPGYPETFVRRPRLEESLSHGLSRPLTLVNGPAGAGKTLLVAHWAATAPLPGPVAWLTAEQEDDAPGVFWTYVLEALRRSGVALPADLDGPALAGAVDQAMLSRLAAHLAGRAAPVVLVVDELERIGSSAVADGLEYLVRHADGGLRLVLIGRIEPPLPLHRHRAADELAEVRAADLAFTPAETAELLRRHGLAVSDAGAQALTERTEGWAAGIRLSALASEQAADPEAYLKEFEADDGAVADFLLAEVLQAQPSRTQELLLRASVLRRVHGELADALTGRQDGGPVLAELTRVNAFVAALGHGWYRIHPLFAEILRVHLRARHPGIEADLHRRAAAWLRGDGRIEEAVAHAAAAGDWEAAASWFVGELAIGQLFHGLEAQRWTELFAGLPDGTAGRTAALVRAALALAAGDAEGGLRQLEAAEGAADQGAEDGAAALSAAFLRVRAARLLGADSMAEEAAGSAERPGDGLAEPLRRHPELPALLLTELGSVRLWAGRTEAARSALSAAARASGGPVIAPVRHRALARLALLDLGQGLPGRAEGHARQSLREAERCGLPPGARSGVAHAVLGGVAWERDDPAAVRIALDRAAATAEAAGDPLLEVELAVLRCRLLLAEGDPAAGLRALEKAAAAAGPSPWARGRLALAACAAHLAANEPAAALRALRPVAGAAAGGGPEHLVARARAHLAGADRRGAAADLDALAGPQARTPSVAVRSLLVRAELAASGGEPDQARHLVEHALATAQADRLVRPFREAGAWLRRLLRDRPGTADGHDWLPPDLASARPATGEDAREAAGRRRAARVPAEGGGEGRGQGLGAAAGPDPGTADPGVIVEPLTEREREVLQRIAQMMSTEEVAADLHLSVNTVKTHLKSINRKLCTTRRGEAVRRARRLHLL</sequence>
<feature type="region of interest" description="Disordered" evidence="4">
    <location>
        <begin position="1"/>
        <end position="23"/>
    </location>
</feature>
<reference evidence="6" key="1">
    <citation type="submission" date="2024-06" db="EMBL/GenBank/DDBJ databases">
        <title>The genome sequences of Kitasatospora sp. strain HUAS MG31.</title>
        <authorList>
            <person name="Mo P."/>
        </authorList>
    </citation>
    <scope>NUCLEOTIDE SEQUENCE</scope>
    <source>
        <strain evidence="6">HUAS MG31</strain>
    </source>
</reference>
<dbReference type="EMBL" id="CP159872">
    <property type="protein sequence ID" value="XCM78114.1"/>
    <property type="molecule type" value="Genomic_DNA"/>
</dbReference>
<name>A0AAU8JPD1_9ACTN</name>
<keyword evidence="3" id="KW-0804">Transcription</keyword>
<dbReference type="Pfam" id="PF13401">
    <property type="entry name" value="AAA_22"/>
    <property type="match status" value="1"/>
</dbReference>
<dbReference type="RefSeq" id="WP_354637857.1">
    <property type="nucleotide sequence ID" value="NZ_CP159872.1"/>
</dbReference>